<reference evidence="1 2" key="1">
    <citation type="submission" date="2012-06" db="EMBL/GenBank/DDBJ databases">
        <title>Finished chromosome of genome of Microcoleus sp. PCC 7113.</title>
        <authorList>
            <consortium name="US DOE Joint Genome Institute"/>
            <person name="Gugger M."/>
            <person name="Coursin T."/>
            <person name="Rippka R."/>
            <person name="Tandeau De Marsac N."/>
            <person name="Huntemann M."/>
            <person name="Wei C.-L."/>
            <person name="Han J."/>
            <person name="Detter J.C."/>
            <person name="Han C."/>
            <person name="Tapia R."/>
            <person name="Chen A."/>
            <person name="Kyrpides N."/>
            <person name="Mavromatis K."/>
            <person name="Markowitz V."/>
            <person name="Szeto E."/>
            <person name="Ivanova N."/>
            <person name="Pagani I."/>
            <person name="Pati A."/>
            <person name="Goodwin L."/>
            <person name="Nordberg H.P."/>
            <person name="Cantor M.N."/>
            <person name="Hua S.X."/>
            <person name="Woyke T."/>
            <person name="Kerfeld C.A."/>
        </authorList>
    </citation>
    <scope>NUCLEOTIDE SEQUENCE [LARGE SCALE GENOMIC DNA]</scope>
    <source>
        <strain evidence="1 2">PCC 7113</strain>
    </source>
</reference>
<organism evidence="1 2">
    <name type="scientific">Allocoleopsis franciscana PCC 7113</name>
    <dbReference type="NCBI Taxonomy" id="1173027"/>
    <lineage>
        <taxon>Bacteria</taxon>
        <taxon>Bacillati</taxon>
        <taxon>Cyanobacteriota</taxon>
        <taxon>Cyanophyceae</taxon>
        <taxon>Coleofasciculales</taxon>
        <taxon>Coleofasciculaceae</taxon>
        <taxon>Allocoleopsis</taxon>
        <taxon>Allocoleopsis franciscana</taxon>
    </lineage>
</organism>
<sequence length="107" mass="12146">MSLPENFLIQLEQYGELSAGERTVFLVIFGRDLSRVQATQELILSESSLSTYLTGIYKKFKISGCGPTKENRLREFLIKRFSQAQSLALSTPDSLKPTINELVQEMR</sequence>
<keyword evidence="2" id="KW-1185">Reference proteome</keyword>
<proteinExistence type="predicted"/>
<dbReference type="Proteomes" id="UP000010471">
    <property type="component" value="Chromosome"/>
</dbReference>
<dbReference type="RefSeq" id="WP_015181738.1">
    <property type="nucleotide sequence ID" value="NC_019738.1"/>
</dbReference>
<dbReference type="STRING" id="1173027.Mic7113_1720"/>
<name>K9WBJ5_9CYAN</name>
<accession>K9WBJ5</accession>
<dbReference type="EMBL" id="CP003630">
    <property type="protein sequence ID" value="AFZ17583.1"/>
    <property type="molecule type" value="Genomic_DNA"/>
</dbReference>
<dbReference type="KEGG" id="mic:Mic7113_1720"/>
<dbReference type="eggNOG" id="COG5635">
    <property type="taxonomic scope" value="Bacteria"/>
</dbReference>
<evidence type="ECO:0000313" key="1">
    <source>
        <dbReference type="EMBL" id="AFZ17583.1"/>
    </source>
</evidence>
<dbReference type="AlphaFoldDB" id="K9WBJ5"/>
<protein>
    <submittedName>
        <fullName evidence="1">Uncharacterized protein</fullName>
    </submittedName>
</protein>
<dbReference type="HOGENOM" id="CLU_2207001_0_0_3"/>
<evidence type="ECO:0000313" key="2">
    <source>
        <dbReference type="Proteomes" id="UP000010471"/>
    </source>
</evidence>
<gene>
    <name evidence="1" type="ORF">Mic7113_1720</name>
</gene>